<gene>
    <name evidence="1" type="ORF">BM221_005114</name>
</gene>
<accession>A0A2N6NMM5</accession>
<sequence length="99" mass="11188">MVEDWLEGILGKLSKFNVVDSGGLSLCRPHEKKIQSNIETPLSFKTAVPRRKTTGRRRTERRLRKTAAAAMSCIQGSLWSENTQSYQRKRIRAAADKAV</sequence>
<reference evidence="1 2" key="1">
    <citation type="journal article" date="2016" name="Appl. Microbiol. Biotechnol.">
        <title>Characterization of T-DNA insertion mutants with decreased virulence in the entomopathogenic fungus Beauveria bassiana JEF-007.</title>
        <authorList>
            <person name="Kim S."/>
            <person name="Lee S.J."/>
            <person name="Nai Y.S."/>
            <person name="Yu J.S."/>
            <person name="Lee M.R."/>
            <person name="Yang Y.T."/>
            <person name="Kim J.S."/>
        </authorList>
    </citation>
    <scope>NUCLEOTIDE SEQUENCE [LARGE SCALE GENOMIC DNA]</scope>
    <source>
        <strain evidence="1 2">JEF-007</strain>
    </source>
</reference>
<comment type="caution">
    <text evidence="1">The sequence shown here is derived from an EMBL/GenBank/DDBJ whole genome shotgun (WGS) entry which is preliminary data.</text>
</comment>
<protein>
    <submittedName>
        <fullName evidence="1">Uncharacterized protein</fullName>
    </submittedName>
</protein>
<dbReference type="AlphaFoldDB" id="A0A2N6NMM5"/>
<dbReference type="EMBL" id="MRVG01000005">
    <property type="protein sequence ID" value="PMB68535.1"/>
    <property type="molecule type" value="Genomic_DNA"/>
</dbReference>
<proteinExistence type="predicted"/>
<name>A0A2N6NMM5_BEABA</name>
<evidence type="ECO:0000313" key="1">
    <source>
        <dbReference type="EMBL" id="PMB68535.1"/>
    </source>
</evidence>
<dbReference type="Proteomes" id="UP000235728">
    <property type="component" value="Unassembled WGS sequence"/>
</dbReference>
<organism evidence="1 2">
    <name type="scientific">Beauveria bassiana</name>
    <name type="common">White muscardine disease fungus</name>
    <name type="synonym">Tritirachium shiotae</name>
    <dbReference type="NCBI Taxonomy" id="176275"/>
    <lineage>
        <taxon>Eukaryota</taxon>
        <taxon>Fungi</taxon>
        <taxon>Dikarya</taxon>
        <taxon>Ascomycota</taxon>
        <taxon>Pezizomycotina</taxon>
        <taxon>Sordariomycetes</taxon>
        <taxon>Hypocreomycetidae</taxon>
        <taxon>Hypocreales</taxon>
        <taxon>Cordycipitaceae</taxon>
        <taxon>Beauveria</taxon>
    </lineage>
</organism>
<evidence type="ECO:0000313" key="2">
    <source>
        <dbReference type="Proteomes" id="UP000235728"/>
    </source>
</evidence>